<sequence>MRAQVQALLPNNEFVVMLYGREEQDGQVLQMKLPRSAHLGETFNLIFLSRAPKPTFGLVLGSQAVAPQLSETGRFISTLLQQPLPLPSVSRSMQSDVAPLLPAPPREGAPGQHTQLAQGLMQAISSSGLFYEFHLMQWVAGKRSLASLLLEPQGRLSENLPQAPAIASPPASPGGELRLSAHPHQDYLNPLHRDTQTLLRQQLDVLESGHLQWRGEIWPGQTIEWDTVREKKDDPERGRAAQSAVWKTSVHLTLPNLGSVNAVLKLGESGVEVRLAATESSAAILRAGIGHLVAGLNSAGIGLSSMGIEANEKVEPV</sequence>
<reference evidence="2 3" key="2">
    <citation type="journal article" date="2008" name="Appl. Environ. Microbiol.">
        <title>Complete genome sequence of Nitrosospira multiformis, an ammonia-oxidizing bacterium from the soil environment.</title>
        <authorList>
            <person name="Norton J.M."/>
            <person name="Klotz M.G."/>
            <person name="Stein L.Y."/>
            <person name="Arp D.J."/>
            <person name="Bottomley P.J."/>
            <person name="Chain P.S."/>
            <person name="Hauser L.J."/>
            <person name="Land M.L."/>
            <person name="Larimer F.W."/>
            <person name="Shin M.W."/>
            <person name="Starkenburg S.R."/>
        </authorList>
    </citation>
    <scope>NUCLEOTIDE SEQUENCE [LARGE SCALE GENOMIC DNA]</scope>
    <source>
        <strain evidence="3">ATCC 25196 / NCIMB 11849 / C 71</strain>
    </source>
</reference>
<dbReference type="HOGENOM" id="CLU_033226_0_0_4"/>
<proteinExistence type="predicted"/>
<dbReference type="EMBL" id="CP000103">
    <property type="protein sequence ID" value="ABB74645.1"/>
    <property type="molecule type" value="Genomic_DNA"/>
</dbReference>
<dbReference type="Proteomes" id="UP000002718">
    <property type="component" value="Chromosome"/>
</dbReference>
<dbReference type="STRING" id="323848.Nmul_A1342"/>
<evidence type="ECO:0000259" key="1">
    <source>
        <dbReference type="Pfam" id="PF02120"/>
    </source>
</evidence>
<dbReference type="InterPro" id="IPR021136">
    <property type="entry name" value="Flagellar_hook_control-like_C"/>
</dbReference>
<feature type="domain" description="Flagellar hook-length control protein-like C-terminal" evidence="1">
    <location>
        <begin position="240"/>
        <end position="312"/>
    </location>
</feature>
<keyword evidence="3" id="KW-1185">Reference proteome</keyword>
<gene>
    <name evidence="2" type="ordered locus">Nmul_A1342</name>
</gene>
<evidence type="ECO:0000313" key="2">
    <source>
        <dbReference type="EMBL" id="ABB74645.1"/>
    </source>
</evidence>
<accession>Q2Y9C6</accession>
<dbReference type="eggNOG" id="COG3144">
    <property type="taxonomic scope" value="Bacteria"/>
</dbReference>
<evidence type="ECO:0000313" key="3">
    <source>
        <dbReference type="Proteomes" id="UP000002718"/>
    </source>
</evidence>
<reference evidence="3" key="1">
    <citation type="submission" date="2005-08" db="EMBL/GenBank/DDBJ databases">
        <title>Complete sequence of chromosome 1 of Nitrosospira multiformis ATCC 25196.</title>
        <authorList>
            <person name="Copeland A."/>
            <person name="Lucas S."/>
            <person name="Lapidus A."/>
            <person name="Barry K."/>
            <person name="Detter J.C."/>
            <person name="Glavina T."/>
            <person name="Hammon N."/>
            <person name="Israni S."/>
            <person name="Pitluck S."/>
            <person name="Chain P."/>
            <person name="Malfatti S."/>
            <person name="Shin M."/>
            <person name="Vergez L."/>
            <person name="Schmutz J."/>
            <person name="Larimer F."/>
            <person name="Land M."/>
            <person name="Hauser L."/>
            <person name="Kyrpides N."/>
            <person name="Lykidis A."/>
            <person name="Richardson P."/>
        </authorList>
    </citation>
    <scope>NUCLEOTIDE SEQUENCE [LARGE SCALE GENOMIC DNA]</scope>
    <source>
        <strain evidence="3">ATCC 25196 / NCIMB 11849 / C 71</strain>
    </source>
</reference>
<protein>
    <recommendedName>
        <fullName evidence="1">Flagellar hook-length control protein-like C-terminal domain-containing protein</fullName>
    </recommendedName>
</protein>
<dbReference type="AlphaFoldDB" id="Q2Y9C6"/>
<dbReference type="Pfam" id="PF02120">
    <property type="entry name" value="Flg_hook"/>
    <property type="match status" value="1"/>
</dbReference>
<name>Q2Y9C6_NITMU</name>
<organism evidence="2 3">
    <name type="scientific">Nitrosospira multiformis (strain ATCC 25196 / NCIMB 11849 / C 71)</name>
    <dbReference type="NCBI Taxonomy" id="323848"/>
    <lineage>
        <taxon>Bacteria</taxon>
        <taxon>Pseudomonadati</taxon>
        <taxon>Pseudomonadota</taxon>
        <taxon>Betaproteobacteria</taxon>
        <taxon>Nitrosomonadales</taxon>
        <taxon>Nitrosomonadaceae</taxon>
        <taxon>Nitrosospira</taxon>
    </lineage>
</organism>
<dbReference type="KEGG" id="nmu:Nmul_A1342"/>